<dbReference type="AlphaFoldDB" id="A0A0G4J7W9"/>
<gene>
    <name evidence="3" type="ORF">PBRA_003305</name>
    <name evidence="4" type="ORF">PLBR_LOCUS6877</name>
</gene>
<feature type="region of interest" description="Disordered" evidence="1">
    <location>
        <begin position="69"/>
        <end position="88"/>
    </location>
</feature>
<protein>
    <recommendedName>
        <fullName evidence="2">OTU domain-containing protein</fullName>
    </recommendedName>
</protein>
<dbReference type="EMBL" id="OVEO01000012">
    <property type="protein sequence ID" value="SPQ99662.1"/>
    <property type="molecule type" value="Genomic_DNA"/>
</dbReference>
<evidence type="ECO:0000313" key="4">
    <source>
        <dbReference type="EMBL" id="SPQ99662.1"/>
    </source>
</evidence>
<evidence type="ECO:0000256" key="1">
    <source>
        <dbReference type="SAM" id="MobiDB-lite"/>
    </source>
</evidence>
<dbReference type="InterPro" id="IPR038765">
    <property type="entry name" value="Papain-like_cys_pep_sf"/>
</dbReference>
<dbReference type="Proteomes" id="UP000290189">
    <property type="component" value="Unassembled WGS sequence"/>
</dbReference>
<name>A0A0G4J7W9_PLABS</name>
<feature type="compositionally biased region" description="Basic and acidic residues" evidence="1">
    <location>
        <begin position="8"/>
        <end position="18"/>
    </location>
</feature>
<feature type="domain" description="OTU" evidence="2">
    <location>
        <begin position="152"/>
        <end position="292"/>
    </location>
</feature>
<reference evidence="3 5" key="1">
    <citation type="submission" date="2015-02" db="EMBL/GenBank/DDBJ databases">
        <authorList>
            <person name="Chooi Y.-H."/>
        </authorList>
    </citation>
    <scope>NUCLEOTIDE SEQUENCE [LARGE SCALE GENOMIC DNA]</scope>
    <source>
        <strain evidence="3">E3</strain>
    </source>
</reference>
<dbReference type="PANTHER" id="PTHR12419">
    <property type="entry name" value="OTU DOMAIN CONTAINING PROTEIN"/>
    <property type="match status" value="1"/>
</dbReference>
<evidence type="ECO:0000313" key="5">
    <source>
        <dbReference type="Proteomes" id="UP000039324"/>
    </source>
</evidence>
<dbReference type="PROSITE" id="PS50802">
    <property type="entry name" value="OTU"/>
    <property type="match status" value="1"/>
</dbReference>
<organism evidence="3 5">
    <name type="scientific">Plasmodiophora brassicae</name>
    <name type="common">Clubroot disease agent</name>
    <dbReference type="NCBI Taxonomy" id="37360"/>
    <lineage>
        <taxon>Eukaryota</taxon>
        <taxon>Sar</taxon>
        <taxon>Rhizaria</taxon>
        <taxon>Endomyxa</taxon>
        <taxon>Phytomyxea</taxon>
        <taxon>Plasmodiophorida</taxon>
        <taxon>Plasmodiophoridae</taxon>
        <taxon>Plasmodiophora</taxon>
    </lineage>
</organism>
<keyword evidence="4" id="KW-0496">Mitochondrion</keyword>
<dbReference type="PANTHER" id="PTHR12419:SF10">
    <property type="entry name" value="DEUBIQUITINASE OTUD6B"/>
    <property type="match status" value="1"/>
</dbReference>
<dbReference type="Proteomes" id="UP000039324">
    <property type="component" value="Unassembled WGS sequence"/>
</dbReference>
<dbReference type="OMA" id="YELGAHY"/>
<dbReference type="Pfam" id="PF02338">
    <property type="entry name" value="OTU"/>
    <property type="match status" value="1"/>
</dbReference>
<keyword evidence="5" id="KW-1185">Reference proteome</keyword>
<sequence length="296" mass="32931">MAADDVVSGDRSDDEGPHDPAAMSIGKRHHMEKMALKKQCADILQAANKGDKNAKKQAKVRVKQLEAELKERHERESRDSAQVAGDDVKRLADAVDRVEVGDRTSKKERRQARRAAEDAARRLALEDELKNVEDPRQVEIDMLSSKLSTLGMAIKEIRPDGHCLYHAVADQLERIGETIAGPRHATLRQRASSYMLENADAFLPFMLTDEGALLSEKEFETHCAAIVDTNDVVWGGQPELSALAAAFQCRIIVYSSDADPIVMGDADDGRTLRVSFHRHYLMGHHYNSVVPNDVQQ</sequence>
<dbReference type="Gene3D" id="3.90.70.80">
    <property type="match status" value="1"/>
</dbReference>
<feature type="region of interest" description="Disordered" evidence="1">
    <location>
        <begin position="1"/>
        <end position="29"/>
    </location>
</feature>
<accession>A0A0G4J7W9</accession>
<dbReference type="CDD" id="cd22748">
    <property type="entry name" value="OTU_OTUD6-like"/>
    <property type="match status" value="1"/>
</dbReference>
<dbReference type="EMBL" id="CDSF01000155">
    <property type="protein sequence ID" value="CEP03698.1"/>
    <property type="molecule type" value="Genomic_DNA"/>
</dbReference>
<dbReference type="GO" id="GO:0004843">
    <property type="term" value="F:cysteine-type deubiquitinase activity"/>
    <property type="evidence" value="ECO:0007669"/>
    <property type="project" value="TreeGrafter"/>
</dbReference>
<dbReference type="InterPro" id="IPR050704">
    <property type="entry name" value="Peptidase_C85-like"/>
</dbReference>
<dbReference type="OrthoDB" id="415023at2759"/>
<reference evidence="4 6" key="2">
    <citation type="submission" date="2018-03" db="EMBL/GenBank/DDBJ databases">
        <authorList>
            <person name="Fogelqvist J."/>
        </authorList>
    </citation>
    <scope>NUCLEOTIDE SEQUENCE [LARGE SCALE GENOMIC DNA]</scope>
</reference>
<dbReference type="SUPFAM" id="SSF54001">
    <property type="entry name" value="Cysteine proteinases"/>
    <property type="match status" value="1"/>
</dbReference>
<evidence type="ECO:0000259" key="2">
    <source>
        <dbReference type="PROSITE" id="PS50802"/>
    </source>
</evidence>
<feature type="compositionally biased region" description="Basic and acidic residues" evidence="1">
    <location>
        <begin position="69"/>
        <end position="79"/>
    </location>
</feature>
<dbReference type="STRING" id="37360.A0A0G4J7W9"/>
<dbReference type="InterPro" id="IPR003323">
    <property type="entry name" value="OTU_dom"/>
</dbReference>
<evidence type="ECO:0000313" key="3">
    <source>
        <dbReference type="EMBL" id="CEP03698.1"/>
    </source>
</evidence>
<dbReference type="GO" id="GO:0016579">
    <property type="term" value="P:protein deubiquitination"/>
    <property type="evidence" value="ECO:0007669"/>
    <property type="project" value="TreeGrafter"/>
</dbReference>
<geneLocation type="mitochondrion" evidence="4"/>
<proteinExistence type="predicted"/>
<evidence type="ECO:0000313" key="6">
    <source>
        <dbReference type="Proteomes" id="UP000290189"/>
    </source>
</evidence>